<name>A0ABU8SJ74_9LACO</name>
<comment type="caution">
    <text evidence="3">The sequence shown here is derived from an EMBL/GenBank/DDBJ whole genome shotgun (WGS) entry which is preliminary data.</text>
</comment>
<keyword evidence="1" id="KW-0472">Membrane</keyword>
<keyword evidence="1" id="KW-1133">Transmembrane helix</keyword>
<dbReference type="Pfam" id="PF09648">
    <property type="entry name" value="YycI"/>
    <property type="match status" value="1"/>
</dbReference>
<protein>
    <submittedName>
        <fullName evidence="3">Two-component system regulatory protein YycI</fullName>
    </submittedName>
</protein>
<keyword evidence="4" id="KW-1185">Reference proteome</keyword>
<proteinExistence type="predicted"/>
<evidence type="ECO:0000313" key="4">
    <source>
        <dbReference type="Proteomes" id="UP001370590"/>
    </source>
</evidence>
<reference evidence="3 4" key="1">
    <citation type="submission" date="2023-10" db="EMBL/GenBank/DDBJ databases">
        <title>Nicoliella lavandulae sp. nov. isolated from Lavandula angustifolia flowers.</title>
        <authorList>
            <person name="Alcantara C."/>
            <person name="Zuniga M."/>
            <person name="Landete J.M."/>
            <person name="Monedero V."/>
        </authorList>
    </citation>
    <scope>NUCLEOTIDE SEQUENCE [LARGE SCALE GENOMIC DNA]</scope>
    <source>
        <strain evidence="3 4">Es01</strain>
    </source>
</reference>
<dbReference type="InterPro" id="IPR018604">
    <property type="entry name" value="YycI-like"/>
</dbReference>
<dbReference type="Gene3D" id="2.40.128.690">
    <property type="entry name" value="YycH protein, domain 3-like"/>
    <property type="match status" value="1"/>
</dbReference>
<evidence type="ECO:0000313" key="3">
    <source>
        <dbReference type="EMBL" id="MEJ6399947.1"/>
    </source>
</evidence>
<organism evidence="3 4">
    <name type="scientific">Nicoliella lavandulae</name>
    <dbReference type="NCBI Taxonomy" id="3082954"/>
    <lineage>
        <taxon>Bacteria</taxon>
        <taxon>Bacillati</taxon>
        <taxon>Bacillota</taxon>
        <taxon>Bacilli</taxon>
        <taxon>Lactobacillales</taxon>
        <taxon>Lactobacillaceae</taxon>
        <taxon>Nicoliella</taxon>
    </lineage>
</organism>
<accession>A0ABU8SJ74</accession>
<keyword evidence="1" id="KW-0812">Transmembrane</keyword>
<sequence length="274" mass="31203">MNFKRIQIIFLITFVIIDILLFSIMNQNLNLQTEGDGSGGSNIIKEMRNDQITLKTPSKDNGNGYYIAGSRDDVINQEAYKLTNQNVKFSNHVLQSTFKRPLAMYSSHPEDKLDQLIKSESFVINGNSYQYNKQLSDDSTIVYVQKAYGSQLYSSYGEIKFNISNDNGDKRLLGYTQTYLDNVNSLREKSQTISEEQALSALYQYNEIPNNTKIEWTQLAYTKYIAIKKNYIFIPTWIVAYKTANSSDIQIKCINAFSGSIINDDSVKEAVGDL</sequence>
<dbReference type="EMBL" id="JAWMWH010000001">
    <property type="protein sequence ID" value="MEJ6399947.1"/>
    <property type="molecule type" value="Genomic_DNA"/>
</dbReference>
<evidence type="ECO:0000256" key="1">
    <source>
        <dbReference type="SAM" id="Phobius"/>
    </source>
</evidence>
<dbReference type="Proteomes" id="UP001370590">
    <property type="component" value="Unassembled WGS sequence"/>
</dbReference>
<feature type="transmembrane region" description="Helical" evidence="1">
    <location>
        <begin position="6"/>
        <end position="24"/>
    </location>
</feature>
<gene>
    <name evidence="3" type="ORF">R4146_01960</name>
</gene>
<dbReference type="RefSeq" id="WP_339959777.1">
    <property type="nucleotide sequence ID" value="NZ_JAWMWH010000001.1"/>
</dbReference>
<evidence type="ECO:0000259" key="2">
    <source>
        <dbReference type="Pfam" id="PF09648"/>
    </source>
</evidence>
<feature type="domain" description="Regulatory protein YycH-like" evidence="2">
    <location>
        <begin position="42"/>
        <end position="257"/>
    </location>
</feature>